<dbReference type="WBParaSite" id="GPLIN_001006100">
    <property type="protein sequence ID" value="GPLIN_001006100"/>
    <property type="gene ID" value="GPLIN_001006100"/>
</dbReference>
<protein>
    <submittedName>
        <fullName evidence="2">Uncharacterized protein</fullName>
    </submittedName>
</protein>
<proteinExistence type="predicted"/>
<sequence>MVEVNLPTWKLPYFIYLNDEKELEQEKALEKFEFIYSLSEYSLTMYEIIKMANILGEINDGQIWISPSDSEIFLKKLCDDKPKHFRDNMLRYANGIKANINPQKELQQIIPAIIDELEEMLQNGDWNYANLQTMKKVEWTLLEFDLERLEQIADWKKIDELRDECAVPSSTINKSHLPTNDEPPLAVHTFFKQYFIAKLDPKSMEQYNVNKVDCAIVNFGRELERRLVEDNSPIRNPGFSQYVKRMEAECGTGPHIKHDYLEPPTENTPSPMSKQLEMELFDEPLWNYARAIQIDSHTCKAVLQFADALSRIRLATCLGS</sequence>
<reference evidence="1" key="2">
    <citation type="submission" date="2014-05" db="EMBL/GenBank/DDBJ databases">
        <title>The genome and life-stage specific transcriptomes of Globodera pallida elucidate key aspects of plant parasitism by a cyst nematode.</title>
        <authorList>
            <person name="Cotton J.A."/>
            <person name="Lilley C.J."/>
            <person name="Jones L.M."/>
            <person name="Kikuchi T."/>
            <person name="Reid A.J."/>
            <person name="Thorpe P."/>
            <person name="Tsai I.J."/>
            <person name="Beasley H."/>
            <person name="Blok V."/>
            <person name="Cock P.J.A."/>
            <person name="Van den Akker S.E."/>
            <person name="Holroyd N."/>
            <person name="Hunt M."/>
            <person name="Mantelin S."/>
            <person name="Naghra H."/>
            <person name="Pain A."/>
            <person name="Palomares-Rius J.E."/>
            <person name="Zarowiecki M."/>
            <person name="Berriman M."/>
            <person name="Jones J.T."/>
            <person name="Urwin P.E."/>
        </authorList>
    </citation>
    <scope>NUCLEOTIDE SEQUENCE [LARGE SCALE GENOMIC DNA]</scope>
    <source>
        <strain evidence="1">Lindley</strain>
    </source>
</reference>
<accession>A0A183CB10</accession>
<evidence type="ECO:0000313" key="2">
    <source>
        <dbReference type="WBParaSite" id="GPLIN_001006100"/>
    </source>
</evidence>
<name>A0A183CB10_GLOPA</name>
<reference evidence="1" key="1">
    <citation type="submission" date="2013-12" db="EMBL/GenBank/DDBJ databases">
        <authorList>
            <person name="Aslett M."/>
        </authorList>
    </citation>
    <scope>NUCLEOTIDE SEQUENCE [LARGE SCALE GENOMIC DNA]</scope>
    <source>
        <strain evidence="1">Lindley</strain>
    </source>
</reference>
<evidence type="ECO:0000313" key="1">
    <source>
        <dbReference type="Proteomes" id="UP000050741"/>
    </source>
</evidence>
<keyword evidence="1" id="KW-1185">Reference proteome</keyword>
<organism evidence="1 2">
    <name type="scientific">Globodera pallida</name>
    <name type="common">Potato cyst nematode worm</name>
    <name type="synonym">Heterodera pallida</name>
    <dbReference type="NCBI Taxonomy" id="36090"/>
    <lineage>
        <taxon>Eukaryota</taxon>
        <taxon>Metazoa</taxon>
        <taxon>Ecdysozoa</taxon>
        <taxon>Nematoda</taxon>
        <taxon>Chromadorea</taxon>
        <taxon>Rhabditida</taxon>
        <taxon>Tylenchina</taxon>
        <taxon>Tylenchomorpha</taxon>
        <taxon>Tylenchoidea</taxon>
        <taxon>Heteroderidae</taxon>
        <taxon>Heteroderinae</taxon>
        <taxon>Globodera</taxon>
    </lineage>
</organism>
<reference evidence="2" key="3">
    <citation type="submission" date="2016-06" db="UniProtKB">
        <authorList>
            <consortium name="WormBaseParasite"/>
        </authorList>
    </citation>
    <scope>IDENTIFICATION</scope>
</reference>
<dbReference type="Proteomes" id="UP000050741">
    <property type="component" value="Unassembled WGS sequence"/>
</dbReference>
<dbReference type="AlphaFoldDB" id="A0A183CB10"/>